<evidence type="ECO:0000256" key="1">
    <source>
        <dbReference type="SAM" id="Phobius"/>
    </source>
</evidence>
<feature type="transmembrane region" description="Helical" evidence="1">
    <location>
        <begin position="30"/>
        <end position="47"/>
    </location>
</feature>
<protein>
    <submittedName>
        <fullName evidence="2">Uncharacterized protein</fullName>
    </submittedName>
</protein>
<organism evidence="2">
    <name type="scientific">viral metagenome</name>
    <dbReference type="NCBI Taxonomy" id="1070528"/>
    <lineage>
        <taxon>unclassified sequences</taxon>
        <taxon>metagenomes</taxon>
        <taxon>organismal metagenomes</taxon>
    </lineage>
</organism>
<proteinExistence type="predicted"/>
<sequence length="108" mass="12032">MNLCAPALIYVIFSLTQVIIDTLKGLYNTAFLKIIVMICITFLLNALCENGLGLISWLIVFIPFIFMTFIIALLLYIFGLDAASGSIKYTCDNCPSSKTYQTQPTFTN</sequence>
<keyword evidence="1" id="KW-1133">Transmembrane helix</keyword>
<keyword evidence="1" id="KW-0812">Transmembrane</keyword>
<evidence type="ECO:0000313" key="2">
    <source>
        <dbReference type="EMBL" id="QHU28624.1"/>
    </source>
</evidence>
<feature type="transmembrane region" description="Helical" evidence="1">
    <location>
        <begin position="54"/>
        <end position="78"/>
    </location>
</feature>
<keyword evidence="1" id="KW-0472">Membrane</keyword>
<accession>A0A6C0LGD6</accession>
<name>A0A6C0LGD6_9ZZZZ</name>
<dbReference type="AlphaFoldDB" id="A0A6C0LGD6"/>
<dbReference type="EMBL" id="MN740473">
    <property type="protein sequence ID" value="QHU28624.1"/>
    <property type="molecule type" value="Genomic_DNA"/>
</dbReference>
<reference evidence="2" key="1">
    <citation type="journal article" date="2020" name="Nature">
        <title>Giant virus diversity and host interactions through global metagenomics.</title>
        <authorList>
            <person name="Schulz F."/>
            <person name="Roux S."/>
            <person name="Paez-Espino D."/>
            <person name="Jungbluth S."/>
            <person name="Walsh D.A."/>
            <person name="Denef V.J."/>
            <person name="McMahon K.D."/>
            <person name="Konstantinidis K.T."/>
            <person name="Eloe-Fadrosh E.A."/>
            <person name="Kyrpides N.C."/>
            <person name="Woyke T."/>
        </authorList>
    </citation>
    <scope>NUCLEOTIDE SEQUENCE</scope>
    <source>
        <strain evidence="2">GVMAG-M-3300027770-73</strain>
    </source>
</reference>